<dbReference type="SMR" id="A0A1F2PA65"/>
<accession>A0A1F2PA65</accession>
<keyword evidence="10" id="KW-1185">Reference proteome</keyword>
<reference evidence="9" key="1">
    <citation type="submission" date="2016-05" db="EMBL/GenBank/DDBJ databases">
        <title>Microbial consortia oxidize butane by reversing methanogenesis.</title>
        <authorList>
            <person name="Laso-Perez R."/>
            <person name="Richter M."/>
            <person name="Wegener G."/>
            <person name="Musat F."/>
        </authorList>
    </citation>
    <scope>NUCLEOTIDE SEQUENCE [LARGE SCALE GENOMIC DNA]</scope>
    <source>
        <strain evidence="9">BOX2</strain>
    </source>
</reference>
<evidence type="ECO:0000256" key="7">
    <source>
        <dbReference type="ARBA" id="ARBA00022994"/>
    </source>
</evidence>
<sequence length="251" mass="28920">MIYPGTDRVAERRRMILDKDTKLRRLREVSDDDLVVLLGHRNPGEQYRSVHPPLDELKEIEDPIRDLIEPTPGAQSGDKIRYIQFTDSVHHSPITPVFRGRMYHTRYRGVDTICYSGRELMEARERDLEKYAKELIETEVFDTARTAIRGITVHGSAMRLDEDGLMFDARQRYRYDRANNTVLYTKNQMAIPINRPIPIGAPGEEKDLIANSIIYGISTVGYRDAEELWEVTGKLMEENVKGGLNPELSEK</sequence>
<comment type="catalytic activity">
    <reaction evidence="8">
        <text>coenzyme B + methyl-coenzyme M = methane + coenzyme M-coenzyme B heterodisulfide</text>
        <dbReference type="Rhea" id="RHEA:12532"/>
        <dbReference type="ChEBI" id="CHEBI:16183"/>
        <dbReference type="ChEBI" id="CHEBI:58286"/>
        <dbReference type="ChEBI" id="CHEBI:58411"/>
        <dbReference type="ChEBI" id="CHEBI:58596"/>
        <dbReference type="EC" id="2.8.4.1"/>
    </reaction>
    <physiologicalReaction direction="left-to-right" evidence="8">
        <dbReference type="Rhea" id="RHEA:12533"/>
    </physiologicalReaction>
</comment>
<evidence type="ECO:0000256" key="2">
    <source>
        <dbReference type="ARBA" id="ARBA00005149"/>
    </source>
</evidence>
<comment type="pathway">
    <text evidence="2">One-carbon metabolism; methyl-coenzyme M reduction; methane from methyl-coenzyme M: step 1/1.</text>
</comment>
<dbReference type="AlphaFoldDB" id="A0A1F2PA65"/>
<keyword evidence="6 9" id="KW-0808">Transferase</keyword>
<dbReference type="GO" id="GO:0015948">
    <property type="term" value="P:methanogenesis"/>
    <property type="evidence" value="ECO:0007669"/>
    <property type="project" value="UniProtKB-KW"/>
</dbReference>
<evidence type="ECO:0000256" key="3">
    <source>
        <dbReference type="ARBA" id="ARBA00008740"/>
    </source>
</evidence>
<dbReference type="EMBL" id="LYOS01000002">
    <property type="protein sequence ID" value="OFV68280.1"/>
    <property type="molecule type" value="Genomic_DNA"/>
</dbReference>
<organism evidence="9 10">
    <name type="scientific">Candidatus Syntropharchaeum caldarium</name>
    <dbReference type="NCBI Taxonomy" id="1838285"/>
    <lineage>
        <taxon>Archaea</taxon>
        <taxon>Methanobacteriati</taxon>
        <taxon>Methanobacteriota</taxon>
        <taxon>Stenosarchaea group</taxon>
        <taxon>Methanomicrobia</taxon>
        <taxon>Methanosarcinales</taxon>
        <taxon>ANME-2 cluster</taxon>
        <taxon>Candidatus Syntropharchaeum</taxon>
    </lineage>
</organism>
<evidence type="ECO:0000256" key="5">
    <source>
        <dbReference type="ARBA" id="ARBA00013271"/>
    </source>
</evidence>
<evidence type="ECO:0000256" key="1">
    <source>
        <dbReference type="ARBA" id="ARBA00001952"/>
    </source>
</evidence>
<dbReference type="PATRIC" id="fig|1838285.3.peg.930"/>
<dbReference type="SUPFAM" id="SSF55088">
    <property type="entry name" value="Methyl-coenzyme M reductase subunits"/>
    <property type="match status" value="1"/>
</dbReference>
<comment type="subunit">
    <text evidence="4">MCR is a hexamer of two alpha, two beta, and two gamma chains, forming a dimer of heterotrimers.</text>
</comment>
<evidence type="ECO:0000313" key="10">
    <source>
        <dbReference type="Proteomes" id="UP000186940"/>
    </source>
</evidence>
<gene>
    <name evidence="9" type="ORF">SCAL_000920</name>
</gene>
<comment type="similarity">
    <text evidence="3">Belongs to the methyl-coenzyme M reductase gamma subunit family.</text>
</comment>
<dbReference type="STRING" id="1838285.SCAL_000920"/>
<comment type="caution">
    <text evidence="9">The sequence shown here is derived from an EMBL/GenBank/DDBJ whole genome shotgun (WGS) entry which is preliminary data.</text>
</comment>
<name>A0A1F2PA65_9EURY</name>
<dbReference type="InterPro" id="IPR003178">
    <property type="entry name" value="Me_CoM_Rdtase_gsu"/>
</dbReference>
<dbReference type="EC" id="2.8.4.1" evidence="5"/>
<proteinExistence type="inferred from homology"/>
<evidence type="ECO:0000256" key="4">
    <source>
        <dbReference type="ARBA" id="ARBA00011155"/>
    </source>
</evidence>
<dbReference type="UniPathway" id="UPA00646">
    <property type="reaction ID" value="UER00699"/>
</dbReference>
<dbReference type="NCBIfam" id="TIGR03259">
    <property type="entry name" value="met_CoM_red_gam"/>
    <property type="match status" value="1"/>
</dbReference>
<dbReference type="Proteomes" id="UP000186940">
    <property type="component" value="Unassembled WGS sequence"/>
</dbReference>
<dbReference type="GO" id="GO:0050524">
    <property type="term" value="F:coenzyme-B sulfoethylthiotransferase activity"/>
    <property type="evidence" value="ECO:0007669"/>
    <property type="project" value="UniProtKB-EC"/>
</dbReference>
<evidence type="ECO:0000256" key="8">
    <source>
        <dbReference type="ARBA" id="ARBA00047772"/>
    </source>
</evidence>
<dbReference type="InterPro" id="IPR009024">
    <property type="entry name" value="Me_CoM_Rdtase_Fd-like_fold"/>
</dbReference>
<comment type="cofactor">
    <cofactor evidence="1">
        <name>coenzyme F430</name>
        <dbReference type="ChEBI" id="CHEBI:60540"/>
    </cofactor>
</comment>
<dbReference type="InterPro" id="IPR036994">
    <property type="entry name" value="Me_CoM_Rdtase_gsu_sf"/>
</dbReference>
<evidence type="ECO:0000313" key="9">
    <source>
        <dbReference type="EMBL" id="OFV68280.1"/>
    </source>
</evidence>
<dbReference type="Pfam" id="PF02240">
    <property type="entry name" value="MCR_gamma"/>
    <property type="match status" value="1"/>
</dbReference>
<protein>
    <recommendedName>
        <fullName evidence="5">coenzyme-B sulfoethylthiotransferase</fullName>
        <ecNumber evidence="5">2.8.4.1</ecNumber>
    </recommendedName>
</protein>
<keyword evidence="7" id="KW-0484">Methanogenesis</keyword>
<dbReference type="Gene3D" id="3.90.320.20">
    <property type="entry name" value="Methyl-coenzyme M reductase, gamma subunit"/>
    <property type="match status" value="1"/>
</dbReference>
<evidence type="ECO:0000256" key="6">
    <source>
        <dbReference type="ARBA" id="ARBA00022679"/>
    </source>
</evidence>